<organism evidence="2 3">
    <name type="scientific">Campylobacter concisus</name>
    <dbReference type="NCBI Taxonomy" id="199"/>
    <lineage>
        <taxon>Bacteria</taxon>
        <taxon>Pseudomonadati</taxon>
        <taxon>Campylobacterota</taxon>
        <taxon>Epsilonproteobacteria</taxon>
        <taxon>Campylobacterales</taxon>
        <taxon>Campylobacteraceae</taxon>
        <taxon>Campylobacter</taxon>
    </lineage>
</organism>
<dbReference type="SUPFAM" id="SSF54523">
    <property type="entry name" value="Pili subunits"/>
    <property type="match status" value="1"/>
</dbReference>
<dbReference type="Pfam" id="PF07963">
    <property type="entry name" value="N_methyl"/>
    <property type="match status" value="1"/>
</dbReference>
<reference evidence="3" key="1">
    <citation type="submission" date="2015-08" db="EMBL/GenBank/DDBJ databases">
        <title>Comparative genomics of the Campylobacter concisus group.</title>
        <authorList>
            <person name="Miller W.G."/>
            <person name="Yee E."/>
            <person name="Chapman M.H."/>
            <person name="Huynh S."/>
            <person name="Bono J.L."/>
            <person name="On S.L.W."/>
            <person name="St Leger J."/>
            <person name="Foster G."/>
            <person name="Parker C.T."/>
        </authorList>
    </citation>
    <scope>NUCLEOTIDE SEQUENCE [LARGE SCALE GENOMIC DNA]</scope>
    <source>
        <strain evidence="3">ATCC 33237</strain>
    </source>
</reference>
<sequence length="233" mass="26293">MHKNKGFTVIELIFVIIAVGILAAMIIPRLEINGAREAATQMLTHIRYAQHLAMQDDKFVYSENEKFWFKMRWGIAINDTSLQECSVDEPGVKSWKYSIFYDKRGSGNKFSGNLNSKEEVAIDTQKSNKFLSAGWRGIPQSYCNKINTDLNIEKKYGIKSVKFVGSCGKGKTQTIDFDELGRPMRVVSVTGNKGAKRPYSRLLKGDCKIVLTDKNNNVASINIEKRSGYAYIN</sequence>
<protein>
    <submittedName>
        <fullName evidence="2">Putative type II secretion system protein</fullName>
    </submittedName>
</protein>
<dbReference type="EMBL" id="CP012541">
    <property type="protein sequence ID" value="ALF47877.1"/>
    <property type="molecule type" value="Genomic_DNA"/>
</dbReference>
<evidence type="ECO:0000256" key="1">
    <source>
        <dbReference type="SAM" id="Phobius"/>
    </source>
</evidence>
<dbReference type="KEGG" id="ccoc:CCON33237_1215"/>
<keyword evidence="1" id="KW-0472">Membrane</keyword>
<keyword evidence="1" id="KW-1133">Transmembrane helix</keyword>
<dbReference type="Gene3D" id="3.30.700.10">
    <property type="entry name" value="Glycoprotein, Type 4 Pilin"/>
    <property type="match status" value="1"/>
</dbReference>
<name>A0A0M4SHU6_9BACT</name>
<dbReference type="GeneID" id="28662890"/>
<evidence type="ECO:0000313" key="3">
    <source>
        <dbReference type="Proteomes" id="UP000066049"/>
    </source>
</evidence>
<feature type="transmembrane region" description="Helical" evidence="1">
    <location>
        <begin position="6"/>
        <end position="27"/>
    </location>
</feature>
<gene>
    <name evidence="2" type="ORF">CCON33237_1215</name>
</gene>
<evidence type="ECO:0000313" key="2">
    <source>
        <dbReference type="EMBL" id="ALF47877.1"/>
    </source>
</evidence>
<dbReference type="PATRIC" id="fig|199.248.peg.1249"/>
<dbReference type="Proteomes" id="UP000066049">
    <property type="component" value="Chromosome"/>
</dbReference>
<accession>A0A0M4SHU6</accession>
<dbReference type="InterPro" id="IPR045584">
    <property type="entry name" value="Pilin-like"/>
</dbReference>
<dbReference type="AlphaFoldDB" id="A0A0M4SHU6"/>
<keyword evidence="1" id="KW-0812">Transmembrane</keyword>
<dbReference type="InterPro" id="IPR012902">
    <property type="entry name" value="N_methyl_site"/>
</dbReference>
<dbReference type="NCBIfam" id="TIGR02532">
    <property type="entry name" value="IV_pilin_GFxxxE"/>
    <property type="match status" value="1"/>
</dbReference>
<proteinExistence type="predicted"/>
<dbReference type="RefSeq" id="WP_054196839.1">
    <property type="nucleotide sequence ID" value="NZ_CABMKQ010000056.1"/>
</dbReference>